<sequence length="310" mass="34332">MRINTSYVQKCKTVAHVFQGLLIFIGGCITIAVLTKDGEIGGASRYYLAMCFITIPALIYLIMVPMWSRAQRFANAYAFAALDGLYTILWLGAFASVAMWNAQGIIEGAEEKKAEKRNCTTFKWGPEDKCKLSRATVGVGAFVLYVLLAGSSILIYTKIKTPLSDIRYSIFFIITTGISGYYVHSFRKEGILPYENQEDPEYHGTGDPSLTGNGAKDTTWSTEMQPHDHSDDEDDRRTEHGGNQADDEYALLHGTDTEDGRHPGRPLSWGNDPRVGRYAAYDDGGVDAASALSPGGYEDYRRDAYQSMHP</sequence>
<keyword evidence="2" id="KW-0472">Membrane</keyword>
<evidence type="ECO:0000313" key="4">
    <source>
        <dbReference type="Proteomes" id="UP000244855"/>
    </source>
</evidence>
<feature type="transmembrane region" description="Helical" evidence="2">
    <location>
        <begin position="46"/>
        <end position="64"/>
    </location>
</feature>
<proteinExistence type="predicted"/>
<feature type="compositionally biased region" description="Basic and acidic residues" evidence="1">
    <location>
        <begin position="225"/>
        <end position="240"/>
    </location>
</feature>
<evidence type="ECO:0000256" key="2">
    <source>
        <dbReference type="SAM" id="Phobius"/>
    </source>
</evidence>
<evidence type="ECO:0000256" key="1">
    <source>
        <dbReference type="SAM" id="MobiDB-lite"/>
    </source>
</evidence>
<feature type="compositionally biased region" description="Low complexity" evidence="1">
    <location>
        <begin position="276"/>
        <end position="291"/>
    </location>
</feature>
<dbReference type="STRING" id="97972.A0A2V1DWR2"/>
<feature type="transmembrane region" description="Helical" evidence="2">
    <location>
        <begin position="168"/>
        <end position="184"/>
    </location>
</feature>
<feature type="transmembrane region" description="Helical" evidence="2">
    <location>
        <begin position="135"/>
        <end position="156"/>
    </location>
</feature>
<accession>A0A2V1DWR2</accession>
<evidence type="ECO:0000313" key="3">
    <source>
        <dbReference type="EMBL" id="PVI02793.1"/>
    </source>
</evidence>
<feature type="transmembrane region" description="Helical" evidence="2">
    <location>
        <begin position="76"/>
        <end position="100"/>
    </location>
</feature>
<name>A0A2V1DWR2_9PLEO</name>
<feature type="non-terminal residue" evidence="3">
    <location>
        <position position="310"/>
    </location>
</feature>
<evidence type="ECO:0008006" key="5">
    <source>
        <dbReference type="Google" id="ProtNLM"/>
    </source>
</evidence>
<feature type="transmembrane region" description="Helical" evidence="2">
    <location>
        <begin position="12"/>
        <end position="34"/>
    </location>
</feature>
<dbReference type="PANTHER" id="PTHR37451">
    <property type="entry name" value="MARVEL DOMAIN"/>
    <property type="match status" value="1"/>
</dbReference>
<organism evidence="3 4">
    <name type="scientific">Periconia macrospinosa</name>
    <dbReference type="NCBI Taxonomy" id="97972"/>
    <lineage>
        <taxon>Eukaryota</taxon>
        <taxon>Fungi</taxon>
        <taxon>Dikarya</taxon>
        <taxon>Ascomycota</taxon>
        <taxon>Pezizomycotina</taxon>
        <taxon>Dothideomycetes</taxon>
        <taxon>Pleosporomycetidae</taxon>
        <taxon>Pleosporales</taxon>
        <taxon>Massarineae</taxon>
        <taxon>Periconiaceae</taxon>
        <taxon>Periconia</taxon>
    </lineage>
</organism>
<feature type="compositionally biased region" description="Polar residues" evidence="1">
    <location>
        <begin position="208"/>
        <end position="224"/>
    </location>
</feature>
<keyword evidence="4" id="KW-1185">Reference proteome</keyword>
<dbReference type="EMBL" id="KZ805339">
    <property type="protein sequence ID" value="PVI02793.1"/>
    <property type="molecule type" value="Genomic_DNA"/>
</dbReference>
<keyword evidence="2" id="KW-0812">Transmembrane</keyword>
<protein>
    <recommendedName>
        <fullName evidence="5">MARVEL domain-containing protein</fullName>
    </recommendedName>
</protein>
<feature type="region of interest" description="Disordered" evidence="1">
    <location>
        <begin position="197"/>
        <end position="310"/>
    </location>
</feature>
<dbReference type="PANTHER" id="PTHR37451:SF3">
    <property type="entry name" value="MARVEL DOMAIN-CONTAINING PROTEIN"/>
    <property type="match status" value="1"/>
</dbReference>
<gene>
    <name evidence="3" type="ORF">DM02DRAFT_499421</name>
</gene>
<keyword evidence="2" id="KW-1133">Transmembrane helix</keyword>
<reference evidence="3 4" key="1">
    <citation type="journal article" date="2018" name="Sci. Rep.">
        <title>Comparative genomics provides insights into the lifestyle and reveals functional heterogeneity of dark septate endophytic fungi.</title>
        <authorList>
            <person name="Knapp D.G."/>
            <person name="Nemeth J.B."/>
            <person name="Barry K."/>
            <person name="Hainaut M."/>
            <person name="Henrissat B."/>
            <person name="Johnson J."/>
            <person name="Kuo A."/>
            <person name="Lim J.H.P."/>
            <person name="Lipzen A."/>
            <person name="Nolan M."/>
            <person name="Ohm R.A."/>
            <person name="Tamas L."/>
            <person name="Grigoriev I.V."/>
            <person name="Spatafora J.W."/>
            <person name="Nagy L.G."/>
            <person name="Kovacs G.M."/>
        </authorList>
    </citation>
    <scope>NUCLEOTIDE SEQUENCE [LARGE SCALE GENOMIC DNA]</scope>
    <source>
        <strain evidence="3 4">DSE2036</strain>
    </source>
</reference>
<dbReference type="OrthoDB" id="5284712at2759"/>
<dbReference type="PROSITE" id="PS51257">
    <property type="entry name" value="PROKAR_LIPOPROTEIN"/>
    <property type="match status" value="1"/>
</dbReference>
<dbReference type="AlphaFoldDB" id="A0A2V1DWR2"/>
<dbReference type="Proteomes" id="UP000244855">
    <property type="component" value="Unassembled WGS sequence"/>
</dbReference>